<dbReference type="PROSITE" id="PS50089">
    <property type="entry name" value="ZF_RING_2"/>
    <property type="match status" value="1"/>
</dbReference>
<keyword evidence="1" id="KW-0479">Metal-binding</keyword>
<feature type="domain" description="RING-type" evidence="3">
    <location>
        <begin position="188"/>
        <end position="228"/>
    </location>
</feature>
<keyword evidence="2" id="KW-1133">Transmembrane helix</keyword>
<reference evidence="4" key="1">
    <citation type="submission" date="2018-10" db="EMBL/GenBank/DDBJ databases">
        <title>Hidden diversity of soil giant viruses.</title>
        <authorList>
            <person name="Schulz F."/>
            <person name="Alteio L."/>
            <person name="Goudeau D."/>
            <person name="Ryan E.M."/>
            <person name="Malmstrom R.R."/>
            <person name="Blanchard J."/>
            <person name="Woyke T."/>
        </authorList>
    </citation>
    <scope>NUCLEOTIDE SEQUENCE</scope>
    <source>
        <strain evidence="4">FNV1</strain>
    </source>
</reference>
<dbReference type="Gene3D" id="3.30.40.10">
    <property type="entry name" value="Zinc/RING finger domain, C3HC4 (zinc finger)"/>
    <property type="match status" value="1"/>
</dbReference>
<evidence type="ECO:0000256" key="2">
    <source>
        <dbReference type="SAM" id="Phobius"/>
    </source>
</evidence>
<dbReference type="InterPro" id="IPR001841">
    <property type="entry name" value="Znf_RING"/>
</dbReference>
<keyword evidence="2" id="KW-0812">Transmembrane</keyword>
<evidence type="ECO:0000313" key="4">
    <source>
        <dbReference type="EMBL" id="AYV79045.1"/>
    </source>
</evidence>
<dbReference type="EMBL" id="MK072132">
    <property type="protein sequence ID" value="AYV79045.1"/>
    <property type="molecule type" value="Genomic_DNA"/>
</dbReference>
<organism evidence="4">
    <name type="scientific">Faunusvirus sp</name>
    <dbReference type="NCBI Taxonomy" id="2487766"/>
    <lineage>
        <taxon>Viruses</taxon>
        <taxon>Varidnaviria</taxon>
        <taxon>Bamfordvirae</taxon>
        <taxon>Nucleocytoviricota</taxon>
        <taxon>Megaviricetes</taxon>
        <taxon>Imitervirales</taxon>
        <taxon>Mimiviridae</taxon>
    </lineage>
</organism>
<protein>
    <recommendedName>
        <fullName evidence="3">RING-type domain-containing protein</fullName>
    </recommendedName>
</protein>
<evidence type="ECO:0000256" key="1">
    <source>
        <dbReference type="PROSITE-ProRule" id="PRU00175"/>
    </source>
</evidence>
<gene>
    <name evidence="4" type="ORF">Faunusvirus1_65</name>
</gene>
<feature type="transmembrane region" description="Helical" evidence="2">
    <location>
        <begin position="124"/>
        <end position="147"/>
    </location>
</feature>
<keyword evidence="2" id="KW-0472">Membrane</keyword>
<dbReference type="InterPro" id="IPR013083">
    <property type="entry name" value="Znf_RING/FYVE/PHD"/>
</dbReference>
<feature type="transmembrane region" description="Helical" evidence="2">
    <location>
        <begin position="25"/>
        <end position="46"/>
    </location>
</feature>
<accession>A0A3G4ZVX7</accession>
<proteinExistence type="predicted"/>
<evidence type="ECO:0000259" key="3">
    <source>
        <dbReference type="PROSITE" id="PS50089"/>
    </source>
</evidence>
<feature type="transmembrane region" description="Helical" evidence="2">
    <location>
        <begin position="58"/>
        <end position="75"/>
    </location>
</feature>
<sequence length="236" mass="26882">MQQQQLITVADVSDNIAPNCCIKHFPLKCAIFAVITRLVLLFVSVYAYKYDLSNCNNIILWIVIDMCFSFMRPITNPITIIHNNCNVKNMKISDKLFRICVSALEIIWFVIGIVFISANCASKSLYYFTTTLLVIDAIYFATFSIYVNIKMPCLMSCLSRLKIYAIINEYQITRSKLCRDAKRTDVFCYVCYGDAVINDDIIVLPCDHIIHEKCGVSMLNGKLTCSQCIHDMGVNI</sequence>
<keyword evidence="1" id="KW-0863">Zinc-finger</keyword>
<dbReference type="GO" id="GO:0008270">
    <property type="term" value="F:zinc ion binding"/>
    <property type="evidence" value="ECO:0007669"/>
    <property type="project" value="UniProtKB-KW"/>
</dbReference>
<keyword evidence="1" id="KW-0862">Zinc</keyword>
<name>A0A3G4ZVX7_9VIRU</name>
<feature type="transmembrane region" description="Helical" evidence="2">
    <location>
        <begin position="96"/>
        <end position="118"/>
    </location>
</feature>
<dbReference type="SUPFAM" id="SSF57850">
    <property type="entry name" value="RING/U-box"/>
    <property type="match status" value="1"/>
</dbReference>